<reference evidence="1" key="2">
    <citation type="submission" date="2020-06" db="EMBL/GenBank/DDBJ databases">
        <title>Helianthus annuus Genome sequencing and assembly Release 2.</title>
        <authorList>
            <person name="Gouzy J."/>
            <person name="Langlade N."/>
            <person name="Munos S."/>
        </authorList>
    </citation>
    <scope>NUCLEOTIDE SEQUENCE</scope>
    <source>
        <tissue evidence="1">Leaves</tissue>
    </source>
</reference>
<organism evidence="1 2">
    <name type="scientific">Helianthus annuus</name>
    <name type="common">Common sunflower</name>
    <dbReference type="NCBI Taxonomy" id="4232"/>
    <lineage>
        <taxon>Eukaryota</taxon>
        <taxon>Viridiplantae</taxon>
        <taxon>Streptophyta</taxon>
        <taxon>Embryophyta</taxon>
        <taxon>Tracheophyta</taxon>
        <taxon>Spermatophyta</taxon>
        <taxon>Magnoliopsida</taxon>
        <taxon>eudicotyledons</taxon>
        <taxon>Gunneridae</taxon>
        <taxon>Pentapetalae</taxon>
        <taxon>asterids</taxon>
        <taxon>campanulids</taxon>
        <taxon>Asterales</taxon>
        <taxon>Asteraceae</taxon>
        <taxon>Asteroideae</taxon>
        <taxon>Heliantheae alliance</taxon>
        <taxon>Heliantheae</taxon>
        <taxon>Helianthus</taxon>
    </lineage>
</organism>
<comment type="caution">
    <text evidence="1">The sequence shown here is derived from an EMBL/GenBank/DDBJ whole genome shotgun (WGS) entry which is preliminary data.</text>
</comment>
<dbReference type="Gramene" id="mRNA:HanXRQr2_Chr15g0701671">
    <property type="protein sequence ID" value="CDS:HanXRQr2_Chr15g0701671.1"/>
    <property type="gene ID" value="HanXRQr2_Chr15g0701671"/>
</dbReference>
<keyword evidence="2" id="KW-1185">Reference proteome</keyword>
<gene>
    <name evidence="1" type="ORF">HanXRQr2_Chr15g0701671</name>
</gene>
<evidence type="ECO:0000313" key="1">
    <source>
        <dbReference type="EMBL" id="KAF5765260.1"/>
    </source>
</evidence>
<dbReference type="AlphaFoldDB" id="A0A9K3E1T3"/>
<evidence type="ECO:0000313" key="2">
    <source>
        <dbReference type="Proteomes" id="UP000215914"/>
    </source>
</evidence>
<reference evidence="1" key="1">
    <citation type="journal article" date="2017" name="Nature">
        <title>The sunflower genome provides insights into oil metabolism, flowering and Asterid evolution.</title>
        <authorList>
            <person name="Badouin H."/>
            <person name="Gouzy J."/>
            <person name="Grassa C.J."/>
            <person name="Murat F."/>
            <person name="Staton S.E."/>
            <person name="Cottret L."/>
            <person name="Lelandais-Briere C."/>
            <person name="Owens G.L."/>
            <person name="Carrere S."/>
            <person name="Mayjonade B."/>
            <person name="Legrand L."/>
            <person name="Gill N."/>
            <person name="Kane N.C."/>
            <person name="Bowers J.E."/>
            <person name="Hubner S."/>
            <person name="Bellec A."/>
            <person name="Berard A."/>
            <person name="Berges H."/>
            <person name="Blanchet N."/>
            <person name="Boniface M.C."/>
            <person name="Brunel D."/>
            <person name="Catrice O."/>
            <person name="Chaidir N."/>
            <person name="Claudel C."/>
            <person name="Donnadieu C."/>
            <person name="Faraut T."/>
            <person name="Fievet G."/>
            <person name="Helmstetter N."/>
            <person name="King M."/>
            <person name="Knapp S.J."/>
            <person name="Lai Z."/>
            <person name="Le Paslier M.C."/>
            <person name="Lippi Y."/>
            <person name="Lorenzon L."/>
            <person name="Mandel J.R."/>
            <person name="Marage G."/>
            <person name="Marchand G."/>
            <person name="Marquand E."/>
            <person name="Bret-Mestries E."/>
            <person name="Morien E."/>
            <person name="Nambeesan S."/>
            <person name="Nguyen T."/>
            <person name="Pegot-Espagnet P."/>
            <person name="Pouilly N."/>
            <person name="Raftis F."/>
            <person name="Sallet E."/>
            <person name="Schiex T."/>
            <person name="Thomas J."/>
            <person name="Vandecasteele C."/>
            <person name="Vares D."/>
            <person name="Vear F."/>
            <person name="Vautrin S."/>
            <person name="Crespi M."/>
            <person name="Mangin B."/>
            <person name="Burke J.M."/>
            <person name="Salse J."/>
            <person name="Munos S."/>
            <person name="Vincourt P."/>
            <person name="Rieseberg L.H."/>
            <person name="Langlade N.B."/>
        </authorList>
    </citation>
    <scope>NUCLEOTIDE SEQUENCE</scope>
    <source>
        <tissue evidence="1">Leaves</tissue>
    </source>
</reference>
<sequence length="74" mass="8570">MLLGNHHGPYRVCFVVTILEKVPLLTKMVKSVFHSQGNGFVFEIFLKKWELHSKKKKENELISIYVINSLLVSL</sequence>
<proteinExistence type="predicted"/>
<dbReference type="EMBL" id="MNCJ02000330">
    <property type="protein sequence ID" value="KAF5765260.1"/>
    <property type="molecule type" value="Genomic_DNA"/>
</dbReference>
<dbReference type="Proteomes" id="UP000215914">
    <property type="component" value="Unassembled WGS sequence"/>
</dbReference>
<protein>
    <submittedName>
        <fullName evidence="1">Uncharacterized protein</fullName>
    </submittedName>
</protein>
<name>A0A9K3E1T3_HELAN</name>
<accession>A0A9K3E1T3</accession>